<dbReference type="RefSeq" id="WP_262398039.1">
    <property type="nucleotide sequence ID" value="NZ_JACRTC010000006.1"/>
</dbReference>
<keyword evidence="2" id="KW-1185">Reference proteome</keyword>
<protein>
    <recommendedName>
        <fullName evidence="3">Twitching motility protein PilT</fullName>
    </recommendedName>
</protein>
<reference evidence="1" key="1">
    <citation type="submission" date="2020-08" db="EMBL/GenBank/DDBJ databases">
        <title>Genome public.</title>
        <authorList>
            <person name="Liu C."/>
            <person name="Sun Q."/>
        </authorList>
    </citation>
    <scope>NUCLEOTIDE SEQUENCE</scope>
    <source>
        <strain evidence="1">NSJ-54</strain>
    </source>
</reference>
<accession>A0A926ICB6</accession>
<sequence length="135" mass="14637">MIKLIVGNKGSGKTKTLINMVNDAAQTSNGNVVCIEKGLKLTYDLDMKVRLIDIDDYGVSGCDAFYGFLCGLLAGNYDITDLCIDATLKIVGRDLGAFAEMVEKLEAHHGKNVNLLFTVSCDKSEIPDAITKFII</sequence>
<organism evidence="1 2">
    <name type="scientific">Zongyangia hominis</name>
    <dbReference type="NCBI Taxonomy" id="2763677"/>
    <lineage>
        <taxon>Bacteria</taxon>
        <taxon>Bacillati</taxon>
        <taxon>Bacillota</taxon>
        <taxon>Clostridia</taxon>
        <taxon>Eubacteriales</taxon>
        <taxon>Oscillospiraceae</taxon>
        <taxon>Zongyangia</taxon>
    </lineage>
</organism>
<evidence type="ECO:0008006" key="3">
    <source>
        <dbReference type="Google" id="ProtNLM"/>
    </source>
</evidence>
<name>A0A926ICB6_9FIRM</name>
<dbReference type="AlphaFoldDB" id="A0A926ICB6"/>
<dbReference type="EMBL" id="JACRTC010000006">
    <property type="protein sequence ID" value="MBC8570945.1"/>
    <property type="molecule type" value="Genomic_DNA"/>
</dbReference>
<dbReference type="Proteomes" id="UP000660861">
    <property type="component" value="Unassembled WGS sequence"/>
</dbReference>
<gene>
    <name evidence="1" type="ORF">H8709_08905</name>
</gene>
<proteinExistence type="predicted"/>
<evidence type="ECO:0000313" key="2">
    <source>
        <dbReference type="Proteomes" id="UP000660861"/>
    </source>
</evidence>
<evidence type="ECO:0000313" key="1">
    <source>
        <dbReference type="EMBL" id="MBC8570945.1"/>
    </source>
</evidence>
<comment type="caution">
    <text evidence="1">The sequence shown here is derived from an EMBL/GenBank/DDBJ whole genome shotgun (WGS) entry which is preliminary data.</text>
</comment>